<evidence type="ECO:0000313" key="3">
    <source>
        <dbReference type="Proteomes" id="UP000029922"/>
    </source>
</evidence>
<gene>
    <name evidence="2" type="ORF">LS73_000110</name>
    <name evidence="1" type="ORF">NCTC12714_00998</name>
</gene>
<dbReference type="EMBL" id="JRPD02000001">
    <property type="protein sequence ID" value="TLE01586.1"/>
    <property type="molecule type" value="Genomic_DNA"/>
</dbReference>
<reference evidence="2 3" key="1">
    <citation type="journal article" date="2014" name="Genome Announc.">
        <title>Draft genome sequences of eight enterohepatic helicobacter species isolated from both laboratory and wild rodents.</title>
        <authorList>
            <person name="Sheh A."/>
            <person name="Shen Z."/>
            <person name="Fox J.G."/>
        </authorList>
    </citation>
    <scope>NUCLEOTIDE SEQUENCE [LARGE SCALE GENOMIC DNA]</scope>
    <source>
        <strain evidence="2 3">ST1</strain>
    </source>
</reference>
<accession>A0A099TWC8</accession>
<proteinExistence type="predicted"/>
<name>A0A099TWC8_9HELI</name>
<dbReference type="AlphaFoldDB" id="A0A099TWC8"/>
<dbReference type="RefSeq" id="WP_034559795.1">
    <property type="nucleotide sequence ID" value="NZ_FZML01000010.1"/>
</dbReference>
<dbReference type="Proteomes" id="UP000029922">
    <property type="component" value="Unassembled WGS sequence"/>
</dbReference>
<dbReference type="EMBL" id="UGJE01000002">
    <property type="protein sequence ID" value="STQ86196.1"/>
    <property type="molecule type" value="Genomic_DNA"/>
</dbReference>
<reference evidence="1 4" key="2">
    <citation type="submission" date="2018-06" db="EMBL/GenBank/DDBJ databases">
        <authorList>
            <consortium name="Pathogen Informatics"/>
            <person name="Doyle S."/>
        </authorList>
    </citation>
    <scope>NUCLEOTIDE SEQUENCE [LARGE SCALE GENOMIC DNA]</scope>
    <source>
        <strain evidence="1 4">NCTC12714</strain>
    </source>
</reference>
<protein>
    <recommendedName>
        <fullName evidence="5">XRE family transcriptional regulator</fullName>
    </recommendedName>
</protein>
<evidence type="ECO:0008006" key="5">
    <source>
        <dbReference type="Google" id="ProtNLM"/>
    </source>
</evidence>
<evidence type="ECO:0000313" key="4">
    <source>
        <dbReference type="Proteomes" id="UP000255139"/>
    </source>
</evidence>
<dbReference type="Proteomes" id="UP000255139">
    <property type="component" value="Unassembled WGS sequence"/>
</dbReference>
<dbReference type="OrthoDB" id="5325244at2"/>
<keyword evidence="4" id="KW-1185">Reference proteome</keyword>
<evidence type="ECO:0000313" key="2">
    <source>
        <dbReference type="EMBL" id="TLE01586.1"/>
    </source>
</evidence>
<organism evidence="1 4">
    <name type="scientific">Helicobacter muridarum</name>
    <dbReference type="NCBI Taxonomy" id="216"/>
    <lineage>
        <taxon>Bacteria</taxon>
        <taxon>Pseudomonadati</taxon>
        <taxon>Campylobacterota</taxon>
        <taxon>Epsilonproteobacteria</taxon>
        <taxon>Campylobacterales</taxon>
        <taxon>Helicobacteraceae</taxon>
        <taxon>Helicobacter</taxon>
    </lineage>
</organism>
<evidence type="ECO:0000313" key="1">
    <source>
        <dbReference type="EMBL" id="STQ86196.1"/>
    </source>
</evidence>
<sequence length="69" mass="8371">MNNTDFEKRLEALKISKKDFSEIIGMPYQTMMNWKQKDETPVWVEPFLYYYEKGLALDELLEILSKYKK</sequence>